<dbReference type="OrthoDB" id="100605at2"/>
<dbReference type="EMBL" id="RMBX01000001">
    <property type="protein sequence ID" value="RPD42755.1"/>
    <property type="molecule type" value="Genomic_DNA"/>
</dbReference>
<evidence type="ECO:0000256" key="1">
    <source>
        <dbReference type="SAM" id="SignalP"/>
    </source>
</evidence>
<organism evidence="3 4">
    <name type="scientific">Chitinophaga barathri</name>
    <dbReference type="NCBI Taxonomy" id="1647451"/>
    <lineage>
        <taxon>Bacteria</taxon>
        <taxon>Pseudomonadati</taxon>
        <taxon>Bacteroidota</taxon>
        <taxon>Chitinophagia</taxon>
        <taxon>Chitinophagales</taxon>
        <taxon>Chitinophagaceae</taxon>
        <taxon>Chitinophaga</taxon>
    </lineage>
</organism>
<dbReference type="GO" id="GO:0042277">
    <property type="term" value="F:peptide binding"/>
    <property type="evidence" value="ECO:0007669"/>
    <property type="project" value="TreeGrafter"/>
</dbReference>
<feature type="signal peptide" evidence="1">
    <location>
        <begin position="1"/>
        <end position="20"/>
    </location>
</feature>
<dbReference type="InterPro" id="IPR042097">
    <property type="entry name" value="Aminopeptidase_N-like_N_sf"/>
</dbReference>
<protein>
    <submittedName>
        <fullName evidence="3">M1 family peptidase</fullName>
    </submittedName>
</protein>
<dbReference type="GO" id="GO:0070006">
    <property type="term" value="F:metalloaminopeptidase activity"/>
    <property type="evidence" value="ECO:0007669"/>
    <property type="project" value="TreeGrafter"/>
</dbReference>
<gene>
    <name evidence="3" type="ORF">EG028_00195</name>
</gene>
<reference evidence="4" key="1">
    <citation type="submission" date="2018-11" db="EMBL/GenBank/DDBJ databases">
        <title>Chitinophaga lutea sp.nov., isolate from arsenic contaminated soil.</title>
        <authorList>
            <person name="Zong Y."/>
        </authorList>
    </citation>
    <scope>NUCLEOTIDE SEQUENCE [LARGE SCALE GENOMIC DNA]</scope>
    <source>
        <strain evidence="4">YLT18</strain>
    </source>
</reference>
<feature type="domain" description="Peptidase M1 membrane alanine aminopeptidase" evidence="2">
    <location>
        <begin position="415"/>
        <end position="554"/>
    </location>
</feature>
<dbReference type="GO" id="GO:0016020">
    <property type="term" value="C:membrane"/>
    <property type="evidence" value="ECO:0007669"/>
    <property type="project" value="TreeGrafter"/>
</dbReference>
<dbReference type="Pfam" id="PF01433">
    <property type="entry name" value="Peptidase_M1"/>
    <property type="match status" value="1"/>
</dbReference>
<dbReference type="InterPro" id="IPR050344">
    <property type="entry name" value="Peptidase_M1_aminopeptidases"/>
</dbReference>
<name>A0A3N4MH41_9BACT</name>
<dbReference type="GO" id="GO:0005737">
    <property type="term" value="C:cytoplasm"/>
    <property type="evidence" value="ECO:0007669"/>
    <property type="project" value="TreeGrafter"/>
</dbReference>
<accession>A0A3N4MH41</accession>
<feature type="chain" id="PRO_5018181560" evidence="1">
    <location>
        <begin position="21"/>
        <end position="636"/>
    </location>
</feature>
<evidence type="ECO:0000313" key="3">
    <source>
        <dbReference type="EMBL" id="RPD42755.1"/>
    </source>
</evidence>
<evidence type="ECO:0000259" key="2">
    <source>
        <dbReference type="Pfam" id="PF01433"/>
    </source>
</evidence>
<dbReference type="Gene3D" id="2.60.40.1730">
    <property type="entry name" value="tricorn interacting facor f3 domain"/>
    <property type="match status" value="1"/>
</dbReference>
<dbReference type="PANTHER" id="PTHR11533:SF174">
    <property type="entry name" value="PUROMYCIN-SENSITIVE AMINOPEPTIDASE-RELATED"/>
    <property type="match status" value="1"/>
</dbReference>
<dbReference type="PANTHER" id="PTHR11533">
    <property type="entry name" value="PROTEASE M1 ZINC METALLOPROTEASE"/>
    <property type="match status" value="1"/>
</dbReference>
<evidence type="ECO:0000313" key="4">
    <source>
        <dbReference type="Proteomes" id="UP000279089"/>
    </source>
</evidence>
<dbReference type="InterPro" id="IPR027268">
    <property type="entry name" value="Peptidase_M4/M1_CTD_sf"/>
</dbReference>
<dbReference type="GO" id="GO:0008270">
    <property type="term" value="F:zinc ion binding"/>
    <property type="evidence" value="ECO:0007669"/>
    <property type="project" value="InterPro"/>
</dbReference>
<dbReference type="CDD" id="cd09603">
    <property type="entry name" value="M1_APN_like"/>
    <property type="match status" value="1"/>
</dbReference>
<comment type="caution">
    <text evidence="3">The sequence shown here is derived from an EMBL/GenBank/DDBJ whole genome shotgun (WGS) entry which is preliminary data.</text>
</comment>
<proteinExistence type="predicted"/>
<dbReference type="AlphaFoldDB" id="A0A3N4MH41"/>
<dbReference type="Proteomes" id="UP000279089">
    <property type="component" value="Unassembled WGS sequence"/>
</dbReference>
<dbReference type="SUPFAM" id="SSF63737">
    <property type="entry name" value="Leukotriene A4 hydrolase N-terminal domain"/>
    <property type="match status" value="1"/>
</dbReference>
<dbReference type="Gene3D" id="1.10.390.10">
    <property type="entry name" value="Neutral Protease Domain 2"/>
    <property type="match status" value="1"/>
</dbReference>
<sequence length="636" mass="73134">MLSRIIVILLFLGAGTRAGAQTTANYEGIYQYNPECPRVFMIRADSGKLWFHRALSNDQRAQLLPITLHKFKIDKLQPEVTLEFQVDDKGVTTGMVVRQGGSFECYKLRGTTDMPDAGRLSNRKNGFTRADTLRGKLSPDRSCYDVDYYHLTVDIVPDKRSLSGSTLIHFKTVSPFSQLQIDLYAQMTIDSIIYKGRPLSYTREFNAVFVRFPEEFKAGDKGRFEVFYHGMPQEPDLNAPMHGGFVWRLDDNRKPFIQVACQGSGASLWWPNKDHLSDEPDSMRITVTVPEGLQNISNGRLQRKETLADKRNLTEWLVTYPINNYNVTVNIGDYRHVADTLGDLTLDYYYLPNHRDSAMKLFKEVKPMLRFMQAHFGPYPFQRDGFRLIETPHPMEHQSIVAMGGLGGGHDGMRRLMWHESAHEWWGNNVSVKDLADFWLHEAFATYTEMMGVGMYKGEKEALRQLGEDKPGNKEPIIGERDVNHIHYGLWDIYGKGARIVQMIRAMLNDDKQFFDILRGIQEEYRSKTVTTADITGYIIRRSGMDLQPFFDQYLLSTKVPELELGFQQEGADLVLRYKFSNANVGFKMPVKAFLPKDNTVFLDATTEWKTLRLKNTTEKDFNLDTAHYYMTVKKA</sequence>
<dbReference type="GO" id="GO:0005615">
    <property type="term" value="C:extracellular space"/>
    <property type="evidence" value="ECO:0007669"/>
    <property type="project" value="TreeGrafter"/>
</dbReference>
<dbReference type="SUPFAM" id="SSF55486">
    <property type="entry name" value="Metalloproteases ('zincins'), catalytic domain"/>
    <property type="match status" value="1"/>
</dbReference>
<dbReference type="RefSeq" id="WP_120514037.1">
    <property type="nucleotide sequence ID" value="NZ_QXZY01000001.1"/>
</dbReference>
<keyword evidence="4" id="KW-1185">Reference proteome</keyword>
<keyword evidence="1" id="KW-0732">Signal</keyword>
<dbReference type="GO" id="GO:0043171">
    <property type="term" value="P:peptide catabolic process"/>
    <property type="evidence" value="ECO:0007669"/>
    <property type="project" value="TreeGrafter"/>
</dbReference>
<dbReference type="InterPro" id="IPR014782">
    <property type="entry name" value="Peptidase_M1_dom"/>
</dbReference>